<accession>A0ABD4VNE1</accession>
<sequence length="197" mass="22799">MTKIPYPKQLISFPDQIALLKQRGLVFTDETKALHLLRNISYYRLSGYWYPLLADKQKHLFKPGSTFDAAYNIYKFDSELRKLIITELEKIEVAVRTQTAYILSSQWDGYWFADASHFNNPVRHAKILSKIDEEYQRSDEEFVTAFKSKYSDPFPPSWITMEITSFGTLSILYNNLLPGRAKRSIAAYGIGHLASAR</sequence>
<dbReference type="AlphaFoldDB" id="A0ABD4VNE1"/>
<dbReference type="Proteomes" id="UP001075704">
    <property type="component" value="Unassembled WGS sequence"/>
</dbReference>
<dbReference type="RefSeq" id="WP_234064394.1">
    <property type="nucleotide sequence ID" value="NZ_CABJEQ010000003.1"/>
</dbReference>
<proteinExistence type="predicted"/>
<protein>
    <submittedName>
        <fullName evidence="1">Abi family protein</fullName>
    </submittedName>
</protein>
<name>A0ABD4VNE1_BACFG</name>
<gene>
    <name evidence="1" type="ORF">O1422_02010</name>
</gene>
<reference evidence="1" key="1">
    <citation type="submission" date="2022-12" db="EMBL/GenBank/DDBJ databases">
        <title>Development of a Multilocus Sequence Typing Scheme for Bacteroides fragilis Based on Whole Genome Sequencing Data and Clinical Application.</title>
        <authorList>
            <person name="Nielsen F.D."/>
            <person name="Justesen U.S."/>
        </authorList>
    </citation>
    <scope>NUCLEOTIDE SEQUENCE</scope>
    <source>
        <strain evidence="1">BF_BC_ODE_DK_2015_2</strain>
    </source>
</reference>
<organism evidence="1 2">
    <name type="scientific">Bacteroides fragilis</name>
    <dbReference type="NCBI Taxonomy" id="817"/>
    <lineage>
        <taxon>Bacteria</taxon>
        <taxon>Pseudomonadati</taxon>
        <taxon>Bacteroidota</taxon>
        <taxon>Bacteroidia</taxon>
        <taxon>Bacteroidales</taxon>
        <taxon>Bacteroidaceae</taxon>
        <taxon>Bacteroides</taxon>
    </lineage>
</organism>
<evidence type="ECO:0000313" key="2">
    <source>
        <dbReference type="Proteomes" id="UP001075704"/>
    </source>
</evidence>
<evidence type="ECO:0000313" key="1">
    <source>
        <dbReference type="EMBL" id="MCZ2652939.1"/>
    </source>
</evidence>
<dbReference type="InterPro" id="IPR011664">
    <property type="entry name" value="Abi_system_AbiD/AbiF-like"/>
</dbReference>
<dbReference type="Pfam" id="PF07751">
    <property type="entry name" value="Abi_2"/>
    <property type="match status" value="1"/>
</dbReference>
<dbReference type="EMBL" id="JAPUAC010000001">
    <property type="protein sequence ID" value="MCZ2652939.1"/>
    <property type="molecule type" value="Genomic_DNA"/>
</dbReference>
<comment type="caution">
    <text evidence="1">The sequence shown here is derived from an EMBL/GenBank/DDBJ whole genome shotgun (WGS) entry which is preliminary data.</text>
</comment>